<dbReference type="AlphaFoldDB" id="A0A0F9NDJ5"/>
<reference evidence="1" key="1">
    <citation type="journal article" date="2015" name="Nature">
        <title>Complex archaea that bridge the gap between prokaryotes and eukaryotes.</title>
        <authorList>
            <person name="Spang A."/>
            <person name="Saw J.H."/>
            <person name="Jorgensen S.L."/>
            <person name="Zaremba-Niedzwiedzka K."/>
            <person name="Martijn J."/>
            <person name="Lind A.E."/>
            <person name="van Eijk R."/>
            <person name="Schleper C."/>
            <person name="Guy L."/>
            <person name="Ettema T.J."/>
        </authorList>
    </citation>
    <scope>NUCLEOTIDE SEQUENCE</scope>
</reference>
<gene>
    <name evidence="1" type="ORF">LCGC14_1275430</name>
</gene>
<name>A0A0F9NDJ5_9ZZZZ</name>
<organism evidence="1">
    <name type="scientific">marine sediment metagenome</name>
    <dbReference type="NCBI Taxonomy" id="412755"/>
    <lineage>
        <taxon>unclassified sequences</taxon>
        <taxon>metagenomes</taxon>
        <taxon>ecological metagenomes</taxon>
    </lineage>
</organism>
<sequence length="148" mass="17026">MNYLALLFVGILTTIILISSNSYAQNESNSNRDVYIFVQTFVRNSDGVLVHYFENDKFTDKNLSALDVFLDSEASRGNAPEYDLEGKKFQLVQRSKVLEIDSFQLVASTKLEDTENPISEFLVRYAHDGFFLMPGDELTQVWTFFREI</sequence>
<evidence type="ECO:0000313" key="1">
    <source>
        <dbReference type="EMBL" id="KKM86795.1"/>
    </source>
</evidence>
<comment type="caution">
    <text evidence="1">The sequence shown here is derived from an EMBL/GenBank/DDBJ whole genome shotgun (WGS) entry which is preliminary data.</text>
</comment>
<accession>A0A0F9NDJ5</accession>
<proteinExistence type="predicted"/>
<protein>
    <submittedName>
        <fullName evidence="1">Uncharacterized protein</fullName>
    </submittedName>
</protein>
<dbReference type="EMBL" id="LAZR01007199">
    <property type="protein sequence ID" value="KKM86795.1"/>
    <property type="molecule type" value="Genomic_DNA"/>
</dbReference>